<comment type="catalytic activity">
    <reaction evidence="5">
        <text>a 3'-end uridylyl-uridine-RNA = a 3'-end 2',3'-cyclophospho-uridine-RNA + uridine</text>
        <dbReference type="Rhea" id="RHEA:46052"/>
        <dbReference type="Rhea" id="RHEA-COMP:17384"/>
        <dbReference type="Rhea" id="RHEA-COMP:17385"/>
        <dbReference type="ChEBI" id="CHEBI:16704"/>
        <dbReference type="ChEBI" id="CHEBI:85643"/>
        <dbReference type="ChEBI" id="CHEBI:85644"/>
    </reaction>
    <physiologicalReaction direction="left-to-right" evidence="5">
        <dbReference type="Rhea" id="RHEA:46053"/>
    </physiologicalReaction>
</comment>
<keyword evidence="1 6" id="KW-0540">Nuclease</keyword>
<comment type="subcellular location">
    <subcellularLocation>
        <location evidence="6">Nucleus</location>
    </subcellularLocation>
</comment>
<dbReference type="Gene3D" id="3.90.1140.10">
    <property type="entry name" value="Cyclic phosphodiesterase"/>
    <property type="match status" value="1"/>
</dbReference>
<protein>
    <recommendedName>
        <fullName evidence="6">U6 snRNA phosphodiesterase</fullName>
        <ecNumber evidence="6">3.1.4.-</ecNumber>
    </recommendedName>
</protein>
<dbReference type="Pfam" id="PF09749">
    <property type="entry name" value="HVSL"/>
    <property type="match status" value="1"/>
</dbReference>
<evidence type="ECO:0000256" key="4">
    <source>
        <dbReference type="ARBA" id="ARBA00023242"/>
    </source>
</evidence>
<dbReference type="EC" id="3.1.4.-" evidence="6"/>
<dbReference type="HAMAP" id="MF_03040">
    <property type="entry name" value="USB1"/>
    <property type="match status" value="1"/>
</dbReference>
<evidence type="ECO:0000256" key="1">
    <source>
        <dbReference type="ARBA" id="ARBA00022722"/>
    </source>
</evidence>
<reference evidence="8 9" key="1">
    <citation type="submission" date="2020-06" db="EMBL/GenBank/DDBJ databases">
        <authorList>
            <person name="Li R."/>
            <person name="Bekaert M."/>
        </authorList>
    </citation>
    <scope>NUCLEOTIDE SEQUENCE [LARGE SCALE GENOMIC DNA]</scope>
    <source>
        <strain evidence="9">wild</strain>
    </source>
</reference>
<evidence type="ECO:0000256" key="5">
    <source>
        <dbReference type="ARBA" id="ARBA00029300"/>
    </source>
</evidence>
<sequence>MSLLVEYSDSESDVDSESEQVACPKKMKLSEKTDKNPDPKRPQLPLPDSIVKLFDKEEKHEDDSSKHGGRIRTFSHEIGNWATLVFIPYEADNHLTDMVEELLLCLRPLEFNMMDEFHMSLSRTVTIRHHWIQSLVDSLQSKITSLSSFPCEMTKLRFYVNDEKTRSFLAIEVSSITKTLSRYVQVVDTCFKEFKLQTYYKNPSFHISLAWCVGDVISKISKEKTEELEKIWNTTCDENPELKYFYARKVNCKTVNYKTDKLKSESKPNYINYNRNETRLVDREGIASRLGDREGIASRLVDREGIAYFTLIIRHPIQFISLHTVINVITGNHVHLTEWTRGNYDKKLFET</sequence>
<dbReference type="OrthoDB" id="49151at2759"/>
<dbReference type="AlphaFoldDB" id="A0A6J8B3J0"/>
<dbReference type="PANTHER" id="PTHR13522:SF3">
    <property type="entry name" value="U6 SNRNA PHOSPHODIESTERASE 1"/>
    <property type="match status" value="1"/>
</dbReference>
<accession>A0A6J8B3J0</accession>
<evidence type="ECO:0000313" key="9">
    <source>
        <dbReference type="Proteomes" id="UP000507470"/>
    </source>
</evidence>
<feature type="active site" description="Proton donor/acceptor" evidence="6">
    <location>
        <position position="206"/>
    </location>
</feature>
<keyword evidence="3" id="KW-0456">Lyase</keyword>
<organism evidence="8 9">
    <name type="scientific">Mytilus coruscus</name>
    <name type="common">Sea mussel</name>
    <dbReference type="NCBI Taxonomy" id="42192"/>
    <lineage>
        <taxon>Eukaryota</taxon>
        <taxon>Metazoa</taxon>
        <taxon>Spiralia</taxon>
        <taxon>Lophotrochozoa</taxon>
        <taxon>Mollusca</taxon>
        <taxon>Bivalvia</taxon>
        <taxon>Autobranchia</taxon>
        <taxon>Pteriomorphia</taxon>
        <taxon>Mytilida</taxon>
        <taxon>Mytiloidea</taxon>
        <taxon>Mytilidae</taxon>
        <taxon>Mytilinae</taxon>
        <taxon>Mytilus</taxon>
    </lineage>
</organism>
<evidence type="ECO:0000256" key="2">
    <source>
        <dbReference type="ARBA" id="ARBA00022801"/>
    </source>
</evidence>
<keyword evidence="2 6" id="KW-0378">Hydrolase</keyword>
<dbReference type="GO" id="GO:1990838">
    <property type="term" value="F:poly(U)-specific exoribonuclease activity, producing 3' uridine cyclic phosphate ends"/>
    <property type="evidence" value="ECO:0007669"/>
    <property type="project" value="UniProtKB-UniRule"/>
</dbReference>
<dbReference type="PANTHER" id="PTHR13522">
    <property type="entry name" value="U6 SNRNA PHOSPHODIESTERASE 1"/>
    <property type="match status" value="1"/>
</dbReference>
<dbReference type="GO" id="GO:0034477">
    <property type="term" value="P:U6 snRNA 3'-end processing"/>
    <property type="evidence" value="ECO:0007669"/>
    <property type="project" value="UniProtKB-UniRule"/>
</dbReference>
<evidence type="ECO:0000256" key="7">
    <source>
        <dbReference type="SAM" id="MobiDB-lite"/>
    </source>
</evidence>
<feature type="compositionally biased region" description="Basic and acidic residues" evidence="7">
    <location>
        <begin position="28"/>
        <end position="41"/>
    </location>
</feature>
<feature type="active site" description="Proton donor/acceptor" evidence="6">
    <location>
        <position position="118"/>
    </location>
</feature>
<feature type="compositionally biased region" description="Acidic residues" evidence="7">
    <location>
        <begin position="8"/>
        <end position="18"/>
    </location>
</feature>
<evidence type="ECO:0000313" key="8">
    <source>
        <dbReference type="EMBL" id="CAC5378415.1"/>
    </source>
</evidence>
<dbReference type="GO" id="GO:0005634">
    <property type="term" value="C:nucleus"/>
    <property type="evidence" value="ECO:0007669"/>
    <property type="project" value="UniProtKB-SubCell"/>
</dbReference>
<gene>
    <name evidence="8" type="ORF">MCOR_14624</name>
</gene>
<dbReference type="InterPro" id="IPR027521">
    <property type="entry name" value="Usb1"/>
</dbReference>
<evidence type="ECO:0000256" key="3">
    <source>
        <dbReference type="ARBA" id="ARBA00023239"/>
    </source>
</evidence>
<feature type="region of interest" description="Disordered" evidence="7">
    <location>
        <begin position="1"/>
        <end position="48"/>
    </location>
</feature>
<dbReference type="Proteomes" id="UP000507470">
    <property type="component" value="Unassembled WGS sequence"/>
</dbReference>
<comment type="function">
    <text evidence="6">Phosphodiesterase responsible for the U6 snRNA 3' end processing. Acts as an exoribonuclease (RNase) responsible for trimming the poly(U) tract of the last nucleotides in the pre-U6 snRNA molecule, leading to the formation of mature U6 snRNA.</text>
</comment>
<name>A0A6J8B3J0_MYTCO</name>
<keyword evidence="9" id="KW-1185">Reference proteome</keyword>
<evidence type="ECO:0000256" key="6">
    <source>
        <dbReference type="HAMAP-Rule" id="MF_03040"/>
    </source>
</evidence>
<comment type="similarity">
    <text evidence="6">Belongs to the 2H phosphoesterase superfamily. USB1 family.</text>
</comment>
<dbReference type="GO" id="GO:0016829">
    <property type="term" value="F:lyase activity"/>
    <property type="evidence" value="ECO:0007669"/>
    <property type="project" value="UniProtKB-KW"/>
</dbReference>
<dbReference type="EMBL" id="CACVKT020002569">
    <property type="protein sequence ID" value="CAC5378415.1"/>
    <property type="molecule type" value="Genomic_DNA"/>
</dbReference>
<keyword evidence="4 6" id="KW-0539">Nucleus</keyword>
<proteinExistence type="inferred from homology"/>